<dbReference type="PANTHER" id="PTHR42659">
    <property type="entry name" value="XANTHINE DEHYDROGENASE SUBUNIT C-RELATED"/>
    <property type="match status" value="1"/>
</dbReference>
<organism evidence="5 6">
    <name type="scientific">Bacillus thuringiensis serovar navarrensis</name>
    <dbReference type="NCBI Taxonomy" id="339658"/>
    <lineage>
        <taxon>Bacteria</taxon>
        <taxon>Bacillati</taxon>
        <taxon>Bacillota</taxon>
        <taxon>Bacilli</taxon>
        <taxon>Bacillales</taxon>
        <taxon>Bacillaceae</taxon>
        <taxon>Bacillus</taxon>
        <taxon>Bacillus cereus group</taxon>
    </lineage>
</organism>
<name>A0A243ALH5_BACTU</name>
<feature type="domain" description="FAD-binding PCMH-type" evidence="4">
    <location>
        <begin position="1"/>
        <end position="173"/>
    </location>
</feature>
<gene>
    <name evidence="5" type="ORF">BK732_05370</name>
</gene>
<evidence type="ECO:0000259" key="4">
    <source>
        <dbReference type="PROSITE" id="PS51387"/>
    </source>
</evidence>
<dbReference type="Proteomes" id="UP000194860">
    <property type="component" value="Unassembled WGS sequence"/>
</dbReference>
<dbReference type="EMBL" id="NFDG01000038">
    <property type="protein sequence ID" value="OTY26773.1"/>
    <property type="molecule type" value="Genomic_DNA"/>
</dbReference>
<dbReference type="Gene3D" id="3.30.43.10">
    <property type="entry name" value="Uridine Diphospho-n-acetylenolpyruvylglucosamine Reductase, domain 2"/>
    <property type="match status" value="1"/>
</dbReference>
<dbReference type="InterPro" id="IPR016166">
    <property type="entry name" value="FAD-bd_PCMH"/>
</dbReference>
<comment type="caution">
    <text evidence="5">The sequence shown here is derived from an EMBL/GenBank/DDBJ whole genome shotgun (WGS) entry which is preliminary data.</text>
</comment>
<proteinExistence type="predicted"/>
<dbReference type="InterPro" id="IPR002346">
    <property type="entry name" value="Mopterin_DH_FAD-bd"/>
</dbReference>
<keyword evidence="1" id="KW-0285">Flavoprotein</keyword>
<dbReference type="InterPro" id="IPR051312">
    <property type="entry name" value="Diverse_Substr_Oxidored"/>
</dbReference>
<dbReference type="RefSeq" id="WP_088031205.1">
    <property type="nucleotide sequence ID" value="NZ_NFDG01000038.1"/>
</dbReference>
<dbReference type="GO" id="GO:0071949">
    <property type="term" value="F:FAD binding"/>
    <property type="evidence" value="ECO:0007669"/>
    <property type="project" value="InterPro"/>
</dbReference>
<dbReference type="InterPro" id="IPR036318">
    <property type="entry name" value="FAD-bd_PCMH-like_sf"/>
</dbReference>
<reference evidence="5 6" key="1">
    <citation type="submission" date="2016-10" db="EMBL/GenBank/DDBJ databases">
        <title>Comparative genomics of Bacillus thuringiensis reveals a path to pathogens against multiple invertebrate hosts.</title>
        <authorList>
            <person name="Zheng J."/>
            <person name="Gao Q."/>
            <person name="Liu H."/>
            <person name="Peng D."/>
            <person name="Ruan L."/>
            <person name="Sun M."/>
        </authorList>
    </citation>
    <scope>NUCLEOTIDE SEQUENCE [LARGE SCALE GENOMIC DNA]</scope>
    <source>
        <strain evidence="5">BGSC 4BM1</strain>
    </source>
</reference>
<evidence type="ECO:0000313" key="5">
    <source>
        <dbReference type="EMBL" id="OTY26773.1"/>
    </source>
</evidence>
<evidence type="ECO:0000313" key="6">
    <source>
        <dbReference type="Proteomes" id="UP000194860"/>
    </source>
</evidence>
<evidence type="ECO:0000256" key="2">
    <source>
        <dbReference type="ARBA" id="ARBA00022827"/>
    </source>
</evidence>
<dbReference type="AlphaFoldDB" id="A0A243ALH5"/>
<dbReference type="GeneID" id="66267738"/>
<evidence type="ECO:0000256" key="3">
    <source>
        <dbReference type="ARBA" id="ARBA00023002"/>
    </source>
</evidence>
<dbReference type="SUPFAM" id="SSF56176">
    <property type="entry name" value="FAD-binding/transporter-associated domain-like"/>
    <property type="match status" value="1"/>
</dbReference>
<dbReference type="InterPro" id="IPR016169">
    <property type="entry name" value="FAD-bd_PCMH_sub2"/>
</dbReference>
<keyword evidence="3" id="KW-0560">Oxidoreductase</keyword>
<dbReference type="Pfam" id="PF00941">
    <property type="entry name" value="FAD_binding_5"/>
    <property type="match status" value="1"/>
</dbReference>
<dbReference type="PANTHER" id="PTHR42659:SF2">
    <property type="entry name" value="XANTHINE DEHYDROGENASE SUBUNIT C-RELATED"/>
    <property type="match status" value="1"/>
</dbReference>
<dbReference type="InterPro" id="IPR016167">
    <property type="entry name" value="FAD-bd_PCMH_sub1"/>
</dbReference>
<evidence type="ECO:0000256" key="1">
    <source>
        <dbReference type="ARBA" id="ARBA00022630"/>
    </source>
</evidence>
<dbReference type="PROSITE" id="PS51387">
    <property type="entry name" value="FAD_PCMH"/>
    <property type="match status" value="1"/>
</dbReference>
<accession>A0A243ALH5</accession>
<dbReference type="GO" id="GO:0016491">
    <property type="term" value="F:oxidoreductase activity"/>
    <property type="evidence" value="ECO:0007669"/>
    <property type="project" value="UniProtKB-KW"/>
</dbReference>
<sequence>MVEYMAPKSLEDAIKALTVKKGKKVILSGGQVVTNQIVKGTLFPDTVLDITRIPELKEIRVEENGVFLGACLTHTDILNNHIVVESLPAFYQAAGTIGDLQVRNRATIGGTICDANLSGDYWGGWYLTNALVWIRSKNNLKKVPIKELVKGQNKLYLKSDELILGIEIPKIHNSLYIKFYLKSRQMLGVTIVNEKAAITGINEYPIIIDLYRTNITELFDYTSISKYKKYKISMVQHILNQFKGGLKDENRLI</sequence>
<dbReference type="Gene3D" id="3.30.465.10">
    <property type="match status" value="1"/>
</dbReference>
<protein>
    <recommendedName>
        <fullName evidence="4">FAD-binding PCMH-type domain-containing protein</fullName>
    </recommendedName>
</protein>
<keyword evidence="2" id="KW-0274">FAD</keyword>